<dbReference type="Pfam" id="PF13377">
    <property type="entry name" value="Peripla_BP_3"/>
    <property type="match status" value="1"/>
</dbReference>
<dbReference type="InterPro" id="IPR028082">
    <property type="entry name" value="Peripla_BP_I"/>
</dbReference>
<dbReference type="Gene3D" id="3.40.50.2300">
    <property type="match status" value="2"/>
</dbReference>
<dbReference type="InterPro" id="IPR010982">
    <property type="entry name" value="Lambda_DNA-bd_dom_sf"/>
</dbReference>
<dbReference type="CDD" id="cd01392">
    <property type="entry name" value="HTH_LacI"/>
    <property type="match status" value="1"/>
</dbReference>
<evidence type="ECO:0000256" key="1">
    <source>
        <dbReference type="ARBA" id="ARBA00023015"/>
    </source>
</evidence>
<dbReference type="InterPro" id="IPR046335">
    <property type="entry name" value="LacI/GalR-like_sensor"/>
</dbReference>
<evidence type="ECO:0000259" key="4">
    <source>
        <dbReference type="PROSITE" id="PS50932"/>
    </source>
</evidence>
<keyword evidence="6" id="KW-1185">Reference proteome</keyword>
<evidence type="ECO:0000256" key="2">
    <source>
        <dbReference type="ARBA" id="ARBA00023125"/>
    </source>
</evidence>
<evidence type="ECO:0000313" key="5">
    <source>
        <dbReference type="EMBL" id="MFC6149394.1"/>
    </source>
</evidence>
<keyword evidence="3" id="KW-0804">Transcription</keyword>
<dbReference type="Gene3D" id="1.10.260.40">
    <property type="entry name" value="lambda repressor-like DNA-binding domains"/>
    <property type="match status" value="1"/>
</dbReference>
<protein>
    <submittedName>
        <fullName evidence="5">LacI family DNA-binding transcriptional regulator</fullName>
    </submittedName>
</protein>
<dbReference type="PANTHER" id="PTHR30146:SF153">
    <property type="entry name" value="LACTOSE OPERON REPRESSOR"/>
    <property type="match status" value="1"/>
</dbReference>
<name>A0ABW1QL85_9ACTN</name>
<accession>A0ABW1QL85</accession>
<dbReference type="Pfam" id="PF00356">
    <property type="entry name" value="LacI"/>
    <property type="match status" value="1"/>
</dbReference>
<organism evidence="5 6">
    <name type="scientific">Mumia xiangluensis</name>
    <dbReference type="NCBI Taxonomy" id="1678900"/>
    <lineage>
        <taxon>Bacteria</taxon>
        <taxon>Bacillati</taxon>
        <taxon>Actinomycetota</taxon>
        <taxon>Actinomycetes</taxon>
        <taxon>Propionibacteriales</taxon>
        <taxon>Nocardioidaceae</taxon>
        <taxon>Mumia</taxon>
    </lineage>
</organism>
<sequence length="344" mass="36314">MASVTIKDVAERAGLSVATVSRALSGRGHVSDAARTQSEQAARDLGYVASYNAASLASGRSKNIGMVVPWVNRWFFSTVIETASTVLAAEGYDLTLYYLGGGKRERDLVLSDFLLRKRIDGMLAVALELDDAERADLLRVGTPIVCIGGVIPGVSTVSIDDFAAARLATEHLVALGHRRIAHIGWEGAGDFALATTRQGGYADAVRAAGIEIVPALIALGGFTTQDGYAAAKRLLADPRLRPTAISAASDELAIGAITAARDLGLDVPRDVSVVGIDGHDLGDVFGLTTVDQHVRKQATRAATLLLRQLGQEPDTREPVHAEVTVELLVRSSTMAPRPQRSVTG</sequence>
<proteinExistence type="predicted"/>
<dbReference type="Proteomes" id="UP001596097">
    <property type="component" value="Unassembled WGS sequence"/>
</dbReference>
<dbReference type="PROSITE" id="PS50932">
    <property type="entry name" value="HTH_LACI_2"/>
    <property type="match status" value="1"/>
</dbReference>
<dbReference type="CDD" id="cd06267">
    <property type="entry name" value="PBP1_LacI_sugar_binding-like"/>
    <property type="match status" value="1"/>
</dbReference>
<dbReference type="SUPFAM" id="SSF47413">
    <property type="entry name" value="lambda repressor-like DNA-binding domains"/>
    <property type="match status" value="1"/>
</dbReference>
<dbReference type="InterPro" id="IPR000843">
    <property type="entry name" value="HTH_LacI"/>
</dbReference>
<gene>
    <name evidence="5" type="ORF">ACFPYK_08315</name>
</gene>
<dbReference type="SUPFAM" id="SSF53822">
    <property type="entry name" value="Periplasmic binding protein-like I"/>
    <property type="match status" value="1"/>
</dbReference>
<dbReference type="EMBL" id="JBHSQL010000005">
    <property type="protein sequence ID" value="MFC6149394.1"/>
    <property type="molecule type" value="Genomic_DNA"/>
</dbReference>
<comment type="caution">
    <text evidence="5">The sequence shown here is derived from an EMBL/GenBank/DDBJ whole genome shotgun (WGS) entry which is preliminary data.</text>
</comment>
<dbReference type="SMART" id="SM00354">
    <property type="entry name" value="HTH_LACI"/>
    <property type="match status" value="1"/>
</dbReference>
<dbReference type="GO" id="GO:0003677">
    <property type="term" value="F:DNA binding"/>
    <property type="evidence" value="ECO:0007669"/>
    <property type="project" value="UniProtKB-KW"/>
</dbReference>
<feature type="domain" description="HTH lacI-type" evidence="4">
    <location>
        <begin position="4"/>
        <end position="58"/>
    </location>
</feature>
<reference evidence="6" key="1">
    <citation type="journal article" date="2019" name="Int. J. Syst. Evol. Microbiol.">
        <title>The Global Catalogue of Microorganisms (GCM) 10K type strain sequencing project: providing services to taxonomists for standard genome sequencing and annotation.</title>
        <authorList>
            <consortium name="The Broad Institute Genomics Platform"/>
            <consortium name="The Broad Institute Genome Sequencing Center for Infectious Disease"/>
            <person name="Wu L."/>
            <person name="Ma J."/>
        </authorList>
    </citation>
    <scope>NUCLEOTIDE SEQUENCE [LARGE SCALE GENOMIC DNA]</scope>
    <source>
        <strain evidence="6">CGMCC 4.7198</strain>
    </source>
</reference>
<dbReference type="RefSeq" id="WP_205602851.1">
    <property type="nucleotide sequence ID" value="NZ_JBHSQL010000005.1"/>
</dbReference>
<evidence type="ECO:0000313" key="6">
    <source>
        <dbReference type="Proteomes" id="UP001596097"/>
    </source>
</evidence>
<keyword evidence="2 5" id="KW-0238">DNA-binding</keyword>
<keyword evidence="1" id="KW-0805">Transcription regulation</keyword>
<evidence type="ECO:0000256" key="3">
    <source>
        <dbReference type="ARBA" id="ARBA00023163"/>
    </source>
</evidence>
<dbReference type="PANTHER" id="PTHR30146">
    <property type="entry name" value="LACI-RELATED TRANSCRIPTIONAL REPRESSOR"/>
    <property type="match status" value="1"/>
</dbReference>